<dbReference type="OrthoDB" id="3565018at2759"/>
<evidence type="ECO:0000313" key="2">
    <source>
        <dbReference type="EMBL" id="KAF2803298.1"/>
    </source>
</evidence>
<dbReference type="EMBL" id="MU003718">
    <property type="protein sequence ID" value="KAF2803298.1"/>
    <property type="molecule type" value="Genomic_DNA"/>
</dbReference>
<accession>A0A6A6Y450</accession>
<sequence length="405" mass="45835">MSGLEILLPSGSTEIAGVRSQIEGIEDLWKHPDVENTIRMGLKGDYDVFIAIVQEMIGFMKEIMEILGVSENSKLKQHMKIKFALRKGELKDHFEDLERTSRSLSRLSKQALELEATAVFASKYQRPDLNVVRECAEGEGGVAKEVQERESKKRRKKGVRFAAEAKEMISSIQEPTFHSTPGPIQDLCMSIGGLQKEQRIGCFGFLMDAEKKRKCSIYSVPSAMMKLNIALIVAPSVLQLYQTPWLDETWGKEDILFMQRPGGEVILAPFVSRQFSTAPSTRDGTTRCTNIARNRLVRNTWLFALGVLLIVLCYGRSLEDLRIPEDGGDDSGVANWDLFAAFRLRKDEGIFSEAGGRYGDAVRRCIRCDFEQRVTDLDTKEFRVTVYDRAIVSLEEDWRQFRAIA</sequence>
<evidence type="ECO:0000313" key="3">
    <source>
        <dbReference type="Proteomes" id="UP000504636"/>
    </source>
</evidence>
<reference evidence="4" key="3">
    <citation type="submission" date="2025-04" db="UniProtKB">
        <authorList>
            <consortium name="RefSeq"/>
        </authorList>
    </citation>
    <scope>IDENTIFICATION</scope>
    <source>
        <strain evidence="4">CBS 304.34</strain>
    </source>
</reference>
<dbReference type="AlphaFoldDB" id="A0A6A6Y450"/>
<dbReference type="RefSeq" id="XP_033570262.1">
    <property type="nucleotide sequence ID" value="XM_033722462.1"/>
</dbReference>
<feature type="domain" description="DUF7580" evidence="1">
    <location>
        <begin position="154"/>
        <end position="398"/>
    </location>
</feature>
<name>A0A6A6Y450_9PEZI</name>
<protein>
    <recommendedName>
        <fullName evidence="1">DUF7580 domain-containing protein</fullName>
    </recommendedName>
</protein>
<dbReference type="Pfam" id="PF24476">
    <property type="entry name" value="DUF7580"/>
    <property type="match status" value="1"/>
</dbReference>
<evidence type="ECO:0000259" key="1">
    <source>
        <dbReference type="Pfam" id="PF24476"/>
    </source>
</evidence>
<organism evidence="2">
    <name type="scientific">Mytilinidion resinicola</name>
    <dbReference type="NCBI Taxonomy" id="574789"/>
    <lineage>
        <taxon>Eukaryota</taxon>
        <taxon>Fungi</taxon>
        <taxon>Dikarya</taxon>
        <taxon>Ascomycota</taxon>
        <taxon>Pezizomycotina</taxon>
        <taxon>Dothideomycetes</taxon>
        <taxon>Pleosporomycetidae</taxon>
        <taxon>Mytilinidiales</taxon>
        <taxon>Mytilinidiaceae</taxon>
        <taxon>Mytilinidion</taxon>
    </lineage>
</organism>
<keyword evidence="3" id="KW-1185">Reference proteome</keyword>
<dbReference type="PANTHER" id="PTHR35186">
    <property type="entry name" value="ANK_REP_REGION DOMAIN-CONTAINING PROTEIN"/>
    <property type="match status" value="1"/>
</dbReference>
<reference evidence="2 4" key="1">
    <citation type="journal article" date="2020" name="Stud. Mycol.">
        <title>101 Dothideomycetes genomes: a test case for predicting lifestyles and emergence of pathogens.</title>
        <authorList>
            <person name="Haridas S."/>
            <person name="Albert R."/>
            <person name="Binder M."/>
            <person name="Bloem J."/>
            <person name="Labutti K."/>
            <person name="Salamov A."/>
            <person name="Andreopoulos B."/>
            <person name="Baker S."/>
            <person name="Barry K."/>
            <person name="Bills G."/>
            <person name="Bluhm B."/>
            <person name="Cannon C."/>
            <person name="Castanera R."/>
            <person name="Culley D."/>
            <person name="Daum C."/>
            <person name="Ezra D."/>
            <person name="Gonzalez J."/>
            <person name="Henrissat B."/>
            <person name="Kuo A."/>
            <person name="Liang C."/>
            <person name="Lipzen A."/>
            <person name="Lutzoni F."/>
            <person name="Magnuson J."/>
            <person name="Mondo S."/>
            <person name="Nolan M."/>
            <person name="Ohm R."/>
            <person name="Pangilinan J."/>
            <person name="Park H.-J."/>
            <person name="Ramirez L."/>
            <person name="Alfaro M."/>
            <person name="Sun H."/>
            <person name="Tritt A."/>
            <person name="Yoshinaga Y."/>
            <person name="Zwiers L.-H."/>
            <person name="Turgeon B."/>
            <person name="Goodwin S."/>
            <person name="Spatafora J."/>
            <person name="Crous P."/>
            <person name="Grigoriev I."/>
        </authorList>
    </citation>
    <scope>NUCLEOTIDE SEQUENCE</scope>
    <source>
        <strain evidence="2 4">CBS 304.34</strain>
    </source>
</reference>
<proteinExistence type="predicted"/>
<dbReference type="Proteomes" id="UP000504636">
    <property type="component" value="Unplaced"/>
</dbReference>
<dbReference type="InterPro" id="IPR056002">
    <property type="entry name" value="DUF7580"/>
</dbReference>
<dbReference type="GeneID" id="54463355"/>
<reference evidence="4" key="2">
    <citation type="submission" date="2020-04" db="EMBL/GenBank/DDBJ databases">
        <authorList>
            <consortium name="NCBI Genome Project"/>
        </authorList>
    </citation>
    <scope>NUCLEOTIDE SEQUENCE</scope>
    <source>
        <strain evidence="4">CBS 304.34</strain>
    </source>
</reference>
<gene>
    <name evidence="2 4" type="ORF">BDZ99DRAFT_482153</name>
</gene>
<dbReference type="PANTHER" id="PTHR35186:SF4">
    <property type="entry name" value="PRION-INHIBITION AND PROPAGATION HELO DOMAIN-CONTAINING PROTEIN"/>
    <property type="match status" value="1"/>
</dbReference>
<evidence type="ECO:0000313" key="4">
    <source>
        <dbReference type="RefSeq" id="XP_033570262.1"/>
    </source>
</evidence>